<dbReference type="Pfam" id="PF00293">
    <property type="entry name" value="NUDIX"/>
    <property type="match status" value="1"/>
</dbReference>
<evidence type="ECO:0000256" key="1">
    <source>
        <dbReference type="ARBA" id="ARBA00000847"/>
    </source>
</evidence>
<evidence type="ECO:0000256" key="6">
    <source>
        <dbReference type="ARBA" id="ARBA00032162"/>
    </source>
</evidence>
<dbReference type="GO" id="GO:0006753">
    <property type="term" value="P:nucleoside phosphate metabolic process"/>
    <property type="evidence" value="ECO:0007669"/>
    <property type="project" value="TreeGrafter"/>
</dbReference>
<dbReference type="Gene3D" id="3.90.79.10">
    <property type="entry name" value="Nucleoside Triphosphate Pyrophosphohydrolase"/>
    <property type="match status" value="1"/>
</dbReference>
<feature type="domain" description="Nudix hydrolase" evidence="8">
    <location>
        <begin position="62"/>
        <end position="191"/>
    </location>
</feature>
<dbReference type="EMBL" id="AFBQ01000308">
    <property type="protein sequence ID" value="EHY30589.1"/>
    <property type="molecule type" value="Genomic_DNA"/>
</dbReference>
<evidence type="ECO:0000256" key="3">
    <source>
        <dbReference type="ARBA" id="ARBA00007275"/>
    </source>
</evidence>
<dbReference type="GO" id="GO:0019693">
    <property type="term" value="P:ribose phosphate metabolic process"/>
    <property type="evidence" value="ECO:0007669"/>
    <property type="project" value="TreeGrafter"/>
</dbReference>
<dbReference type="HOGENOM" id="CLU_062658_5_0_4"/>
<dbReference type="PROSITE" id="PS51462">
    <property type="entry name" value="NUDIX"/>
    <property type="match status" value="1"/>
</dbReference>
<keyword evidence="10" id="KW-1185">Reference proteome</keyword>
<keyword evidence="5 9" id="KW-0378">Hydrolase</keyword>
<evidence type="ECO:0000313" key="10">
    <source>
        <dbReference type="Proteomes" id="UP000004956"/>
    </source>
</evidence>
<sequence length="204" mass="22992">MLKETTVPIPVLPTPVPAAAREHDPLEERTVRQEVLLDGRFIKILREEVKLPDDSDSMRVFLTHPGAAGILVLYPDGTVLLERQWRHPLKRSFWEIPAGKLDPNEPDLDCAKRELKEECGVTAAKWTSLGVLHNAIGYSSERIAIFLAEDPTEGEQALDEGEFLECWRVPFEEALAMAEDGRITDVKTITALFRADRIVRRRGA</sequence>
<dbReference type="GO" id="GO:0016787">
    <property type="term" value="F:hydrolase activity"/>
    <property type="evidence" value="ECO:0007669"/>
    <property type="project" value="UniProtKB-KW"/>
</dbReference>
<dbReference type="SUPFAM" id="SSF55811">
    <property type="entry name" value="Nudix"/>
    <property type="match status" value="1"/>
</dbReference>
<dbReference type="GO" id="GO:0005829">
    <property type="term" value="C:cytosol"/>
    <property type="evidence" value="ECO:0007669"/>
    <property type="project" value="TreeGrafter"/>
</dbReference>
<evidence type="ECO:0000313" key="9">
    <source>
        <dbReference type="EMBL" id="EHY30589.1"/>
    </source>
</evidence>
<protein>
    <recommendedName>
        <fullName evidence="4">GDP-mannose pyrophosphatase</fullName>
    </recommendedName>
    <alternativeName>
        <fullName evidence="6">GDP-mannose hydrolase</fullName>
    </alternativeName>
    <alternativeName>
        <fullName evidence="7">GDPMK</fullName>
    </alternativeName>
</protein>
<dbReference type="PANTHER" id="PTHR11839">
    <property type="entry name" value="UDP/ADP-SUGAR PYROPHOSPHATASE"/>
    <property type="match status" value="1"/>
</dbReference>
<comment type="cofactor">
    <cofactor evidence="2">
        <name>Mg(2+)</name>
        <dbReference type="ChEBI" id="CHEBI:18420"/>
    </cofactor>
</comment>
<dbReference type="PANTHER" id="PTHR11839:SF18">
    <property type="entry name" value="NUDIX HYDROLASE DOMAIN-CONTAINING PROTEIN"/>
    <property type="match status" value="1"/>
</dbReference>
<dbReference type="OrthoDB" id="9806150at2"/>
<dbReference type="InterPro" id="IPR020084">
    <property type="entry name" value="NUDIX_hydrolase_CS"/>
</dbReference>
<proteinExistence type="inferred from homology"/>
<dbReference type="InterPro" id="IPR000086">
    <property type="entry name" value="NUDIX_hydrolase_dom"/>
</dbReference>
<comment type="caution">
    <text evidence="9">The sequence shown here is derived from an EMBL/GenBank/DDBJ whole genome shotgun (WGS) entry which is preliminary data.</text>
</comment>
<reference evidence="9 10" key="1">
    <citation type="submission" date="2011-11" db="EMBL/GenBank/DDBJ databases">
        <authorList>
            <person name="Weinstock G."/>
            <person name="Sodergren E."/>
            <person name="Clifton S."/>
            <person name="Fulton L."/>
            <person name="Fulton B."/>
            <person name="Courtney L."/>
            <person name="Fronick C."/>
            <person name="Harrison M."/>
            <person name="Strong C."/>
            <person name="Farmer C."/>
            <person name="Delahaunty K."/>
            <person name="Markovic C."/>
            <person name="Hall O."/>
            <person name="Minx P."/>
            <person name="Tomlinson C."/>
            <person name="Mitreva M."/>
            <person name="Hou S."/>
            <person name="Chen J."/>
            <person name="Wollam A."/>
            <person name="Pepin K.H."/>
            <person name="Johnson M."/>
            <person name="Bhonagiri V."/>
            <person name="Zhang X."/>
            <person name="Suruliraj S."/>
            <person name="Warren W."/>
            <person name="Chinwalla A."/>
            <person name="Mardis E.R."/>
            <person name="Wilson R.K."/>
        </authorList>
    </citation>
    <scope>NUCLEOTIDE SEQUENCE [LARGE SCALE GENOMIC DNA]</scope>
    <source>
        <strain evidence="9 10">YIT 11816</strain>
    </source>
</reference>
<gene>
    <name evidence="9" type="ORF">HMPREF9440_02062</name>
</gene>
<name>H3KH23_9BURK</name>
<organism evidence="9 10">
    <name type="scientific">Sutterella parvirubra YIT 11816</name>
    <dbReference type="NCBI Taxonomy" id="762967"/>
    <lineage>
        <taxon>Bacteria</taxon>
        <taxon>Pseudomonadati</taxon>
        <taxon>Pseudomonadota</taxon>
        <taxon>Betaproteobacteria</taxon>
        <taxon>Burkholderiales</taxon>
        <taxon>Sutterellaceae</taxon>
        <taxon>Sutterella</taxon>
    </lineage>
</organism>
<comment type="similarity">
    <text evidence="3">Belongs to the Nudix hydrolase family. NudK subfamily.</text>
</comment>
<evidence type="ECO:0000259" key="8">
    <source>
        <dbReference type="PROSITE" id="PS51462"/>
    </source>
</evidence>
<dbReference type="InterPro" id="IPR015797">
    <property type="entry name" value="NUDIX_hydrolase-like_dom_sf"/>
</dbReference>
<evidence type="ECO:0000256" key="4">
    <source>
        <dbReference type="ARBA" id="ARBA00016377"/>
    </source>
</evidence>
<dbReference type="Proteomes" id="UP000004956">
    <property type="component" value="Unassembled WGS sequence"/>
</dbReference>
<dbReference type="AlphaFoldDB" id="H3KH23"/>
<evidence type="ECO:0000256" key="7">
    <source>
        <dbReference type="ARBA" id="ARBA00032272"/>
    </source>
</evidence>
<comment type="catalytic activity">
    <reaction evidence="1">
        <text>GDP-alpha-D-mannose + H2O = alpha-D-mannose 1-phosphate + GMP + 2 H(+)</text>
        <dbReference type="Rhea" id="RHEA:27978"/>
        <dbReference type="ChEBI" id="CHEBI:15377"/>
        <dbReference type="ChEBI" id="CHEBI:15378"/>
        <dbReference type="ChEBI" id="CHEBI:57527"/>
        <dbReference type="ChEBI" id="CHEBI:58115"/>
        <dbReference type="ChEBI" id="CHEBI:58409"/>
    </reaction>
</comment>
<dbReference type="PROSITE" id="PS00893">
    <property type="entry name" value="NUDIX_BOX"/>
    <property type="match status" value="1"/>
</dbReference>
<accession>H3KH23</accession>
<evidence type="ECO:0000256" key="2">
    <source>
        <dbReference type="ARBA" id="ARBA00001946"/>
    </source>
</evidence>
<dbReference type="STRING" id="762967.HMPREF9440_02062"/>
<evidence type="ECO:0000256" key="5">
    <source>
        <dbReference type="ARBA" id="ARBA00022801"/>
    </source>
</evidence>
<dbReference type="PATRIC" id="fig|762967.3.peg.1623"/>